<reference evidence="3" key="1">
    <citation type="submission" date="2022-11" db="UniProtKB">
        <authorList>
            <consortium name="WormBaseParasite"/>
        </authorList>
    </citation>
    <scope>IDENTIFICATION</scope>
</reference>
<evidence type="ECO:0000313" key="3">
    <source>
        <dbReference type="WBParaSite" id="jg18138"/>
    </source>
</evidence>
<dbReference type="AlphaFoldDB" id="A0A915DD11"/>
<accession>A0A915DD11</accession>
<dbReference type="PANTHER" id="PTHR46427">
    <property type="entry name" value="ANKYRIN REPEAT AND LEM DOMAIN-CONTAINING PROTEIN 1"/>
    <property type="match status" value="1"/>
</dbReference>
<dbReference type="GO" id="GO:0005654">
    <property type="term" value="C:nucleoplasm"/>
    <property type="evidence" value="ECO:0007669"/>
    <property type="project" value="TreeGrafter"/>
</dbReference>
<proteinExistence type="predicted"/>
<dbReference type="WBParaSite" id="jg18138">
    <property type="protein sequence ID" value="jg18138"/>
    <property type="gene ID" value="jg18138"/>
</dbReference>
<organism evidence="2 3">
    <name type="scientific">Ditylenchus dipsaci</name>
    <dbReference type="NCBI Taxonomy" id="166011"/>
    <lineage>
        <taxon>Eukaryota</taxon>
        <taxon>Metazoa</taxon>
        <taxon>Ecdysozoa</taxon>
        <taxon>Nematoda</taxon>
        <taxon>Chromadorea</taxon>
        <taxon>Rhabditida</taxon>
        <taxon>Tylenchina</taxon>
        <taxon>Tylenchomorpha</taxon>
        <taxon>Sphaerularioidea</taxon>
        <taxon>Anguinidae</taxon>
        <taxon>Anguininae</taxon>
        <taxon>Ditylenchus</taxon>
    </lineage>
</organism>
<protein>
    <submittedName>
        <fullName evidence="3">GIY-YIG domain-containing protein</fullName>
    </submittedName>
</protein>
<keyword evidence="2" id="KW-1185">Reference proteome</keyword>
<dbReference type="Proteomes" id="UP000887574">
    <property type="component" value="Unplaced"/>
</dbReference>
<dbReference type="GO" id="GO:0000712">
    <property type="term" value="P:resolution of meiotic recombination intermediates"/>
    <property type="evidence" value="ECO:0007669"/>
    <property type="project" value="TreeGrafter"/>
</dbReference>
<dbReference type="GO" id="GO:0000724">
    <property type="term" value="P:double-strand break repair via homologous recombination"/>
    <property type="evidence" value="ECO:0007669"/>
    <property type="project" value="TreeGrafter"/>
</dbReference>
<feature type="region of interest" description="Disordered" evidence="1">
    <location>
        <begin position="1"/>
        <end position="29"/>
    </location>
</feature>
<dbReference type="GO" id="GO:0005737">
    <property type="term" value="C:cytoplasm"/>
    <property type="evidence" value="ECO:0007669"/>
    <property type="project" value="TreeGrafter"/>
</dbReference>
<evidence type="ECO:0000256" key="1">
    <source>
        <dbReference type="SAM" id="MobiDB-lite"/>
    </source>
</evidence>
<dbReference type="InterPro" id="IPR034998">
    <property type="entry name" value="ANKLE1"/>
</dbReference>
<sequence>MPKKGARRNLKAEVKKNEEPIEEEKPDMLMDASISQARKGAKYSPSLQKLVDLEKGRLMPGVGAIQLVGCVEAREVQAKYSDEIDNFPRSFYNYLLLDPIELSDGPHACDFPGFIASIFYGGKGTGSRPHDHLRQAIEVGEKKRKRSGKTDHIQDIWERGHGVYIFQLNQNITSHESLAVEYCILEALGISNLMNKYRGTKNYLPDGWRVKKARDFGTLLLFNAWNVFKLSNVKSLKEVHVKPAYVPPFDTKINP</sequence>
<evidence type="ECO:0000313" key="2">
    <source>
        <dbReference type="Proteomes" id="UP000887574"/>
    </source>
</evidence>
<dbReference type="PANTHER" id="PTHR46427:SF1">
    <property type="entry name" value="ANKYRIN REPEAT AND LEM DOMAIN-CONTAINING PROTEIN 1"/>
    <property type="match status" value="1"/>
</dbReference>
<feature type="compositionally biased region" description="Basic and acidic residues" evidence="1">
    <location>
        <begin position="10"/>
        <end position="19"/>
    </location>
</feature>
<dbReference type="Pfam" id="PF22945">
    <property type="entry name" value="LEM-3_GIY-YIG"/>
    <property type="match status" value="1"/>
</dbReference>
<name>A0A915DD11_9BILA</name>
<dbReference type="GO" id="GO:0004520">
    <property type="term" value="F:DNA endonuclease activity"/>
    <property type="evidence" value="ECO:0007669"/>
    <property type="project" value="TreeGrafter"/>
</dbReference>